<proteinExistence type="inferred from homology"/>
<feature type="region of interest" description="Disordered" evidence="7">
    <location>
        <begin position="1"/>
        <end position="99"/>
    </location>
</feature>
<dbReference type="Pfam" id="PF03247">
    <property type="entry name" value="Prothymosin"/>
    <property type="match status" value="1"/>
</dbReference>
<accession>A0A8C9M4P7</accession>
<feature type="compositionally biased region" description="Acidic residues" evidence="7">
    <location>
        <begin position="43"/>
        <end position="85"/>
    </location>
</feature>
<evidence type="ECO:0000256" key="6">
    <source>
        <dbReference type="ARBA" id="ARBA00040447"/>
    </source>
</evidence>
<keyword evidence="9" id="KW-1185">Reference proteome</keyword>
<dbReference type="AlphaFoldDB" id="A0A8C9M4P7"/>
<dbReference type="PANTHER" id="PTHR22745">
    <property type="entry name" value="PROTHYMOSIN ALPHA"/>
    <property type="match status" value="1"/>
</dbReference>
<evidence type="ECO:0000256" key="5">
    <source>
        <dbReference type="ARBA" id="ARBA00038744"/>
    </source>
</evidence>
<dbReference type="InterPro" id="IPR004931">
    <property type="entry name" value="Pro/parathymosin"/>
</dbReference>
<organism evidence="8 9">
    <name type="scientific">Panthera tigris altaica</name>
    <name type="common">Siberian tiger</name>
    <dbReference type="NCBI Taxonomy" id="74533"/>
    <lineage>
        <taxon>Eukaryota</taxon>
        <taxon>Metazoa</taxon>
        <taxon>Chordata</taxon>
        <taxon>Craniata</taxon>
        <taxon>Vertebrata</taxon>
        <taxon>Euteleostomi</taxon>
        <taxon>Mammalia</taxon>
        <taxon>Eutheria</taxon>
        <taxon>Laurasiatheria</taxon>
        <taxon>Carnivora</taxon>
        <taxon>Feliformia</taxon>
        <taxon>Felidae</taxon>
        <taxon>Pantherinae</taxon>
        <taxon>Panthera</taxon>
    </lineage>
</organism>
<feature type="compositionally biased region" description="Polar residues" evidence="7">
    <location>
        <begin position="1"/>
        <end position="18"/>
    </location>
</feature>
<name>A0A8C9M4P7_PANTA</name>
<dbReference type="GO" id="GO:0045944">
    <property type="term" value="P:positive regulation of transcription by RNA polymerase II"/>
    <property type="evidence" value="ECO:0007669"/>
    <property type="project" value="TreeGrafter"/>
</dbReference>
<comment type="subcellular location">
    <subcellularLocation>
        <location evidence="1">Nucleus</location>
    </subcellularLocation>
</comment>
<evidence type="ECO:0000256" key="7">
    <source>
        <dbReference type="SAM" id="MobiDB-lite"/>
    </source>
</evidence>
<feature type="compositionally biased region" description="Basic and acidic residues" evidence="7">
    <location>
        <begin position="19"/>
        <end position="34"/>
    </location>
</feature>
<comment type="similarity">
    <text evidence="2">Belongs to the pro/parathymosin family.</text>
</comment>
<sequence>VSDTAVATAASPGTSFRMTSKDLQEKKIVQEVETGRATPACEENGEQEADNEVDEEEGEGQEEEEEEESNGEEGGGEEDEEAEADVDVHTEKQKTNEGD</sequence>
<dbReference type="GO" id="GO:0005634">
    <property type="term" value="C:nucleus"/>
    <property type="evidence" value="ECO:0007669"/>
    <property type="project" value="UniProtKB-SubCell"/>
</dbReference>
<keyword evidence="3" id="KW-0539">Nucleus</keyword>
<evidence type="ECO:0000256" key="3">
    <source>
        <dbReference type="ARBA" id="ARBA00023242"/>
    </source>
</evidence>
<evidence type="ECO:0000256" key="1">
    <source>
        <dbReference type="ARBA" id="ARBA00004123"/>
    </source>
</evidence>
<reference evidence="8" key="1">
    <citation type="submission" date="2025-08" db="UniProtKB">
        <authorList>
            <consortium name="Ensembl"/>
        </authorList>
    </citation>
    <scope>IDENTIFICATION</scope>
</reference>
<dbReference type="GO" id="GO:0043066">
    <property type="term" value="P:negative regulation of apoptotic process"/>
    <property type="evidence" value="ECO:0007669"/>
    <property type="project" value="TreeGrafter"/>
</dbReference>
<dbReference type="GeneTree" id="ENSGT00980000203267"/>
<evidence type="ECO:0000313" key="8">
    <source>
        <dbReference type="Ensembl" id="ENSPTIP00000008219.1"/>
    </source>
</evidence>
<evidence type="ECO:0000256" key="2">
    <source>
        <dbReference type="ARBA" id="ARBA00008032"/>
    </source>
</evidence>
<comment type="function">
    <text evidence="4">Prothymosin alpha may mediate immune function by conferring resistance to certain opportunistic infections.</text>
</comment>
<feature type="compositionally biased region" description="Basic and acidic residues" evidence="7">
    <location>
        <begin position="86"/>
        <end position="99"/>
    </location>
</feature>
<dbReference type="Proteomes" id="UP000675900">
    <property type="component" value="Unassembled WGS sequence"/>
</dbReference>
<reference evidence="8" key="2">
    <citation type="submission" date="2025-09" db="UniProtKB">
        <authorList>
            <consortium name="Ensembl"/>
        </authorList>
    </citation>
    <scope>IDENTIFICATION</scope>
</reference>
<dbReference type="GO" id="GO:0042393">
    <property type="term" value="F:histone binding"/>
    <property type="evidence" value="ECO:0007669"/>
    <property type="project" value="TreeGrafter"/>
</dbReference>
<dbReference type="PANTHER" id="PTHR22745:SF0">
    <property type="entry name" value="PROTHYMOSIN ALPHA"/>
    <property type="match status" value="1"/>
</dbReference>
<comment type="subunit">
    <text evidence="5">Interacts with NUPR1; regulates apoptotic process.</text>
</comment>
<protein>
    <recommendedName>
        <fullName evidence="6">Prothymosin alpha</fullName>
    </recommendedName>
</protein>
<evidence type="ECO:0000256" key="4">
    <source>
        <dbReference type="ARBA" id="ARBA00037621"/>
    </source>
</evidence>
<dbReference type="Ensembl" id="ENSPTIT00000012089.1">
    <property type="protein sequence ID" value="ENSPTIP00000008219.1"/>
    <property type="gene ID" value="ENSPTIG00000009613.1"/>
</dbReference>
<evidence type="ECO:0000313" key="9">
    <source>
        <dbReference type="Proteomes" id="UP000675900"/>
    </source>
</evidence>